<dbReference type="PROSITE" id="PS50853">
    <property type="entry name" value="FN3"/>
    <property type="match status" value="1"/>
</dbReference>
<dbReference type="InterPro" id="IPR036116">
    <property type="entry name" value="FN3_sf"/>
</dbReference>
<sequence length="668" mass="75746">MNFFKETIILKQINHVNVVRFIAGYHTLESLVLVTEWISGGNLLQKLIDEGEYSEARVFFFFEQLCNALEFLHSKSIAHLDLRCESLLLAANHRRLIIIGFGNAREVQDDFLELLDRAVPEFCSPEVARCMPVDCSSDVFSAGILLFMLLTGESPYQEKTDKETLLNIQENDQEKLKSRMKGKLSNVTQTFVLQCLTTEAHKRPSISEIAEDLANHEFSDEKTIDAKKLKYLFTRQRYNRKRGSSSSHLEPRKIYDIINESDKNTSALSKRSILTSISDSSDSEEDAEEEELAQELRELEKEYGLVPNAAWPESLDIPDISITSPTPVGSMISLSSSVESPSVIETSHRQHDEAQEDTSCSSIDQSRELHEDQEIKENEKEMRNIFASKKVPQLPKTFTPTIVRASAPVKNAGWRKQVSFEDQMLRNEPLQTFVVPTPERRVKKPRTRGTLNRGRSLDNGKNSSDSDPDSSRQAPAKPPRRKSKNRAHVEERSEPQLKGILKHQSSTEKQSDDSAGRRRLAFRRGSSVDSALPAYPSQKLKTNLRMRNKGHDSEDVPQRGGPLTFESDQRRKPQAAERPGAPYTLREVDGKIWLTWKDASRGCLYRLQVRSNENQAWTDVSDKIDQNVHIVTGLLPGVGYRFRVIVRTKTGEIPSKASQRIGIRLNSS</sequence>
<dbReference type="SMART" id="SM00060">
    <property type="entry name" value="FN3"/>
    <property type="match status" value="1"/>
</dbReference>
<evidence type="ECO:0000259" key="3">
    <source>
        <dbReference type="PROSITE" id="PS50853"/>
    </source>
</evidence>
<dbReference type="EMBL" id="FN653910">
    <property type="protein sequence ID" value="CBY16134.1"/>
    <property type="molecule type" value="Genomic_DNA"/>
</dbReference>
<dbReference type="Gene3D" id="1.10.510.10">
    <property type="entry name" value="Transferase(Phosphotransferase) domain 1"/>
    <property type="match status" value="1"/>
</dbReference>
<dbReference type="AlphaFoldDB" id="E4Y2P7"/>
<feature type="compositionally biased region" description="Basic and acidic residues" evidence="1">
    <location>
        <begin position="505"/>
        <end position="516"/>
    </location>
</feature>
<accession>E4Y2P7</accession>
<feature type="compositionally biased region" description="Low complexity" evidence="1">
    <location>
        <begin position="332"/>
        <end position="345"/>
    </location>
</feature>
<dbReference type="SUPFAM" id="SSF49265">
    <property type="entry name" value="Fibronectin type III"/>
    <property type="match status" value="1"/>
</dbReference>
<dbReference type="SUPFAM" id="SSF56112">
    <property type="entry name" value="Protein kinase-like (PK-like)"/>
    <property type="match status" value="1"/>
</dbReference>
<feature type="domain" description="Protein kinase" evidence="2">
    <location>
        <begin position="1"/>
        <end position="219"/>
    </location>
</feature>
<evidence type="ECO:0000256" key="1">
    <source>
        <dbReference type="SAM" id="MobiDB-lite"/>
    </source>
</evidence>
<dbReference type="PROSITE" id="PS50011">
    <property type="entry name" value="PROTEIN_KINASE_DOM"/>
    <property type="match status" value="1"/>
</dbReference>
<dbReference type="GO" id="GO:0004672">
    <property type="term" value="F:protein kinase activity"/>
    <property type="evidence" value="ECO:0007669"/>
    <property type="project" value="InterPro"/>
</dbReference>
<feature type="region of interest" description="Disordered" evidence="1">
    <location>
        <begin position="332"/>
        <end position="368"/>
    </location>
</feature>
<evidence type="ECO:0000313" key="4">
    <source>
        <dbReference type="EMBL" id="CBY16134.1"/>
    </source>
</evidence>
<proteinExistence type="predicted"/>
<dbReference type="Pfam" id="PF00069">
    <property type="entry name" value="Pkinase"/>
    <property type="match status" value="1"/>
</dbReference>
<dbReference type="GO" id="GO:0005524">
    <property type="term" value="F:ATP binding"/>
    <property type="evidence" value="ECO:0007669"/>
    <property type="project" value="InterPro"/>
</dbReference>
<dbReference type="Gene3D" id="3.30.200.20">
    <property type="entry name" value="Phosphorylase Kinase, domain 1"/>
    <property type="match status" value="1"/>
</dbReference>
<feature type="region of interest" description="Disordered" evidence="1">
    <location>
        <begin position="431"/>
        <end position="580"/>
    </location>
</feature>
<dbReference type="CDD" id="cd00063">
    <property type="entry name" value="FN3"/>
    <property type="match status" value="1"/>
</dbReference>
<evidence type="ECO:0000313" key="5">
    <source>
        <dbReference type="Proteomes" id="UP000001307"/>
    </source>
</evidence>
<dbReference type="InterPro" id="IPR003961">
    <property type="entry name" value="FN3_dom"/>
</dbReference>
<dbReference type="InterPro" id="IPR011009">
    <property type="entry name" value="Kinase-like_dom_sf"/>
</dbReference>
<evidence type="ECO:0008006" key="6">
    <source>
        <dbReference type="Google" id="ProtNLM"/>
    </source>
</evidence>
<dbReference type="OrthoDB" id="4062651at2759"/>
<protein>
    <recommendedName>
        <fullName evidence="6">Protein kinase domain-containing protein</fullName>
    </recommendedName>
</protein>
<name>E4Y2P7_OIKDI</name>
<dbReference type="InterPro" id="IPR013783">
    <property type="entry name" value="Ig-like_fold"/>
</dbReference>
<gene>
    <name evidence="4" type="ORF">GSOID_T00016451001</name>
</gene>
<dbReference type="InParanoid" id="E4Y2P7"/>
<dbReference type="PANTHER" id="PTHR24347">
    <property type="entry name" value="SERINE/THREONINE-PROTEIN KINASE"/>
    <property type="match status" value="1"/>
</dbReference>
<feature type="domain" description="Fibronectin type-III" evidence="3">
    <location>
        <begin position="578"/>
        <end position="668"/>
    </location>
</feature>
<evidence type="ECO:0000259" key="2">
    <source>
        <dbReference type="PROSITE" id="PS50011"/>
    </source>
</evidence>
<dbReference type="Proteomes" id="UP000001307">
    <property type="component" value="Unassembled WGS sequence"/>
</dbReference>
<reference evidence="4" key="1">
    <citation type="journal article" date="2010" name="Science">
        <title>Plasticity of animal genome architecture unmasked by rapid evolution of a pelagic tunicate.</title>
        <authorList>
            <person name="Denoeud F."/>
            <person name="Henriet S."/>
            <person name="Mungpakdee S."/>
            <person name="Aury J.M."/>
            <person name="Da Silva C."/>
            <person name="Brinkmann H."/>
            <person name="Mikhaleva J."/>
            <person name="Olsen L.C."/>
            <person name="Jubin C."/>
            <person name="Canestro C."/>
            <person name="Bouquet J.M."/>
            <person name="Danks G."/>
            <person name="Poulain J."/>
            <person name="Campsteijn C."/>
            <person name="Adamski M."/>
            <person name="Cross I."/>
            <person name="Yadetie F."/>
            <person name="Muffato M."/>
            <person name="Louis A."/>
            <person name="Butcher S."/>
            <person name="Tsagkogeorga G."/>
            <person name="Konrad A."/>
            <person name="Singh S."/>
            <person name="Jensen M.F."/>
            <person name="Cong E.H."/>
            <person name="Eikeseth-Otteraa H."/>
            <person name="Noel B."/>
            <person name="Anthouard V."/>
            <person name="Porcel B.M."/>
            <person name="Kachouri-Lafond R."/>
            <person name="Nishino A."/>
            <person name="Ugolini M."/>
            <person name="Chourrout P."/>
            <person name="Nishida H."/>
            <person name="Aasland R."/>
            <person name="Huzurbazar S."/>
            <person name="Westhof E."/>
            <person name="Delsuc F."/>
            <person name="Lehrach H."/>
            <person name="Reinhardt R."/>
            <person name="Weissenbach J."/>
            <person name="Roy S.W."/>
            <person name="Artiguenave F."/>
            <person name="Postlethwait J.H."/>
            <person name="Manak J.R."/>
            <person name="Thompson E.M."/>
            <person name="Jaillon O."/>
            <person name="Du Pasquier L."/>
            <person name="Boudinot P."/>
            <person name="Liberles D.A."/>
            <person name="Volff J.N."/>
            <person name="Philippe H."/>
            <person name="Lenhard B."/>
            <person name="Roest Crollius H."/>
            <person name="Wincker P."/>
            <person name="Chourrout D."/>
        </authorList>
    </citation>
    <scope>NUCLEOTIDE SEQUENCE [LARGE SCALE GENOMIC DNA]</scope>
</reference>
<organism evidence="4">
    <name type="scientific">Oikopleura dioica</name>
    <name type="common">Tunicate</name>
    <dbReference type="NCBI Taxonomy" id="34765"/>
    <lineage>
        <taxon>Eukaryota</taxon>
        <taxon>Metazoa</taxon>
        <taxon>Chordata</taxon>
        <taxon>Tunicata</taxon>
        <taxon>Appendicularia</taxon>
        <taxon>Copelata</taxon>
        <taxon>Oikopleuridae</taxon>
        <taxon>Oikopleura</taxon>
    </lineage>
</organism>
<dbReference type="InterPro" id="IPR000719">
    <property type="entry name" value="Prot_kinase_dom"/>
</dbReference>
<keyword evidence="5" id="KW-1185">Reference proteome</keyword>
<dbReference type="Gene3D" id="2.60.40.10">
    <property type="entry name" value="Immunoglobulins"/>
    <property type="match status" value="1"/>
</dbReference>